<feature type="region of interest" description="Disordered" evidence="1">
    <location>
        <begin position="32"/>
        <end position="56"/>
    </location>
</feature>
<dbReference type="Proteomes" id="UP001152803">
    <property type="component" value="Unassembled WGS sequence"/>
</dbReference>
<proteinExistence type="predicted"/>
<gene>
    <name evidence="2" type="ORF">COCON_G00018280</name>
</gene>
<keyword evidence="3" id="KW-1185">Reference proteome</keyword>
<dbReference type="EMBL" id="JAFJMO010000001">
    <property type="protein sequence ID" value="KAJ8289169.1"/>
    <property type="molecule type" value="Genomic_DNA"/>
</dbReference>
<dbReference type="AlphaFoldDB" id="A0A9Q1I900"/>
<reference evidence="2" key="1">
    <citation type="journal article" date="2023" name="Science">
        <title>Genome structures resolve the early diversification of teleost fishes.</title>
        <authorList>
            <person name="Parey E."/>
            <person name="Louis A."/>
            <person name="Montfort J."/>
            <person name="Bouchez O."/>
            <person name="Roques C."/>
            <person name="Iampietro C."/>
            <person name="Lluch J."/>
            <person name="Castinel A."/>
            <person name="Donnadieu C."/>
            <person name="Desvignes T."/>
            <person name="Floi Bucao C."/>
            <person name="Jouanno E."/>
            <person name="Wen M."/>
            <person name="Mejri S."/>
            <person name="Dirks R."/>
            <person name="Jansen H."/>
            <person name="Henkel C."/>
            <person name="Chen W.J."/>
            <person name="Zahm M."/>
            <person name="Cabau C."/>
            <person name="Klopp C."/>
            <person name="Thompson A.W."/>
            <person name="Robinson-Rechavi M."/>
            <person name="Braasch I."/>
            <person name="Lecointre G."/>
            <person name="Bobe J."/>
            <person name="Postlethwait J.H."/>
            <person name="Berthelot C."/>
            <person name="Roest Crollius H."/>
            <person name="Guiguen Y."/>
        </authorList>
    </citation>
    <scope>NUCLEOTIDE SEQUENCE</scope>
    <source>
        <strain evidence="2">Concon-B</strain>
    </source>
</reference>
<evidence type="ECO:0000313" key="2">
    <source>
        <dbReference type="EMBL" id="KAJ8289169.1"/>
    </source>
</evidence>
<evidence type="ECO:0000256" key="1">
    <source>
        <dbReference type="SAM" id="MobiDB-lite"/>
    </source>
</evidence>
<dbReference type="OrthoDB" id="8961659at2759"/>
<comment type="caution">
    <text evidence="2">The sequence shown here is derived from an EMBL/GenBank/DDBJ whole genome shotgun (WGS) entry which is preliminary data.</text>
</comment>
<name>A0A9Q1I900_CONCO</name>
<protein>
    <submittedName>
        <fullName evidence="2">Uncharacterized protein</fullName>
    </submittedName>
</protein>
<sequence length="56" mass="6302">MTSWEFRCHGNREECGRPSGGSPKFSWSLMAAQSSWEAGPDSVQRGTRLPDWEEGE</sequence>
<evidence type="ECO:0000313" key="3">
    <source>
        <dbReference type="Proteomes" id="UP001152803"/>
    </source>
</evidence>
<organism evidence="2 3">
    <name type="scientific">Conger conger</name>
    <name type="common">Conger eel</name>
    <name type="synonym">Muraena conger</name>
    <dbReference type="NCBI Taxonomy" id="82655"/>
    <lineage>
        <taxon>Eukaryota</taxon>
        <taxon>Metazoa</taxon>
        <taxon>Chordata</taxon>
        <taxon>Craniata</taxon>
        <taxon>Vertebrata</taxon>
        <taxon>Euteleostomi</taxon>
        <taxon>Actinopterygii</taxon>
        <taxon>Neopterygii</taxon>
        <taxon>Teleostei</taxon>
        <taxon>Anguilliformes</taxon>
        <taxon>Congridae</taxon>
        <taxon>Conger</taxon>
    </lineage>
</organism>
<accession>A0A9Q1I900</accession>